<evidence type="ECO:0000313" key="2">
    <source>
        <dbReference type="EMBL" id="GAA2522272.1"/>
    </source>
</evidence>
<comment type="caution">
    <text evidence="2">The sequence shown here is derived from an EMBL/GenBank/DDBJ whole genome shotgun (WGS) entry which is preliminary data.</text>
</comment>
<name>A0ABP6AT88_9ACTN</name>
<keyword evidence="3" id="KW-1185">Reference proteome</keyword>
<keyword evidence="1" id="KW-0472">Membrane</keyword>
<evidence type="ECO:0000256" key="1">
    <source>
        <dbReference type="SAM" id="Phobius"/>
    </source>
</evidence>
<organism evidence="2 3">
    <name type="scientific">Pilimelia columellifera subsp. columellifera</name>
    <dbReference type="NCBI Taxonomy" id="706583"/>
    <lineage>
        <taxon>Bacteria</taxon>
        <taxon>Bacillati</taxon>
        <taxon>Actinomycetota</taxon>
        <taxon>Actinomycetes</taxon>
        <taxon>Micromonosporales</taxon>
        <taxon>Micromonosporaceae</taxon>
        <taxon>Pilimelia</taxon>
    </lineage>
</organism>
<feature type="transmembrane region" description="Helical" evidence="1">
    <location>
        <begin position="82"/>
        <end position="105"/>
    </location>
</feature>
<feature type="transmembrane region" description="Helical" evidence="1">
    <location>
        <begin position="54"/>
        <end position="76"/>
    </location>
</feature>
<proteinExistence type="predicted"/>
<dbReference type="RefSeq" id="WP_344171671.1">
    <property type="nucleotide sequence ID" value="NZ_BAAARY010000007.1"/>
</dbReference>
<gene>
    <name evidence="2" type="ORF">GCM10010201_20340</name>
</gene>
<reference evidence="3" key="1">
    <citation type="journal article" date="2019" name="Int. J. Syst. Evol. Microbiol.">
        <title>The Global Catalogue of Microorganisms (GCM) 10K type strain sequencing project: providing services to taxonomists for standard genome sequencing and annotation.</title>
        <authorList>
            <consortium name="The Broad Institute Genomics Platform"/>
            <consortium name="The Broad Institute Genome Sequencing Center for Infectious Disease"/>
            <person name="Wu L."/>
            <person name="Ma J."/>
        </authorList>
    </citation>
    <scope>NUCLEOTIDE SEQUENCE [LARGE SCALE GENOMIC DNA]</scope>
    <source>
        <strain evidence="3">JCM 3367</strain>
    </source>
</reference>
<evidence type="ECO:0000313" key="3">
    <source>
        <dbReference type="Proteomes" id="UP001499978"/>
    </source>
</evidence>
<keyword evidence="1" id="KW-1133">Transmembrane helix</keyword>
<dbReference type="EMBL" id="BAAARY010000007">
    <property type="protein sequence ID" value="GAA2522272.1"/>
    <property type="molecule type" value="Genomic_DNA"/>
</dbReference>
<dbReference type="Proteomes" id="UP001499978">
    <property type="component" value="Unassembled WGS sequence"/>
</dbReference>
<accession>A0ABP6AT88</accession>
<dbReference type="InterPro" id="IPR009937">
    <property type="entry name" value="Phage_holin_3_6"/>
</dbReference>
<sequence length="142" mass="14312">MANLITEHDTRELSTAELISRATDQLSLLVRDELALAKAEILAKAKPAGVGAGLFGGAGAIALYGLGTLVAAAVLGVAAGGLALWLAALIVAAGLFLLAGVLVAVGRSQLRRASSPVPHDALSGLRADIDMVKTAVREGHAK</sequence>
<dbReference type="Pfam" id="PF07332">
    <property type="entry name" value="Phage_holin_3_6"/>
    <property type="match status" value="1"/>
</dbReference>
<keyword evidence="1" id="KW-0812">Transmembrane</keyword>
<protein>
    <submittedName>
        <fullName evidence="2">Phage holin family protein</fullName>
    </submittedName>
</protein>